<dbReference type="EMBL" id="JADIKK010000008">
    <property type="protein sequence ID" value="MFK2879269.1"/>
    <property type="molecule type" value="Genomic_DNA"/>
</dbReference>
<keyword evidence="5" id="KW-1185">Reference proteome</keyword>
<dbReference type="InterPro" id="IPR037682">
    <property type="entry name" value="TonB_C"/>
</dbReference>
<comment type="caution">
    <text evidence="4">The sequence shown here is derived from an EMBL/GenBank/DDBJ whole genome shotgun (WGS) entry which is preliminary data.</text>
</comment>
<feature type="chain" id="PRO_5045301944" evidence="2">
    <location>
        <begin position="20"/>
        <end position="278"/>
    </location>
</feature>
<sequence>MKKAMLGALLTMAAMGTQAATQSDVEASAIVNGSIVLAQDGTVQTAVIDNPAAYGQAIADMVHNAALQWRFKPVLQDGQPVMAKASMHARVVLKRMPGGNYTARIKGVTFGDYDPNDTSALRGDKRILPHYPQEAIRARVQGTVYLALHVDRSGHVTQAVAEQVNLGVQGQEAVLTHYREVLARSALSTIREWTFLPPTTGKLAKDDSWTAHVPVAYNLNVLGAPKSSHVWQTYVPGPYIPAPWVDKPDVNAADAVADDGVQTDGAGPTPLPAASNHG</sequence>
<reference evidence="4 5" key="1">
    <citation type="submission" date="2020-10" db="EMBL/GenBank/DDBJ databases">
        <title>Phylogeny of dyella-like bacteria.</title>
        <authorList>
            <person name="Fu J."/>
        </authorList>
    </citation>
    <scope>NUCLEOTIDE SEQUENCE [LARGE SCALE GENOMIC DNA]</scope>
    <source>
        <strain evidence="4 5">KACC 19113</strain>
    </source>
</reference>
<feature type="domain" description="TonB C-terminal" evidence="3">
    <location>
        <begin position="129"/>
        <end position="159"/>
    </location>
</feature>
<evidence type="ECO:0000313" key="4">
    <source>
        <dbReference type="EMBL" id="MFK2879269.1"/>
    </source>
</evidence>
<dbReference type="Proteomes" id="UP001620339">
    <property type="component" value="Unassembled WGS sequence"/>
</dbReference>
<evidence type="ECO:0000256" key="1">
    <source>
        <dbReference type="SAM" id="MobiDB-lite"/>
    </source>
</evidence>
<keyword evidence="2" id="KW-0732">Signal</keyword>
<evidence type="ECO:0000256" key="2">
    <source>
        <dbReference type="SAM" id="SignalP"/>
    </source>
</evidence>
<evidence type="ECO:0000259" key="3">
    <source>
        <dbReference type="Pfam" id="PF03544"/>
    </source>
</evidence>
<evidence type="ECO:0000313" key="5">
    <source>
        <dbReference type="Proteomes" id="UP001620339"/>
    </source>
</evidence>
<feature type="region of interest" description="Disordered" evidence="1">
    <location>
        <begin position="259"/>
        <end position="278"/>
    </location>
</feature>
<protein>
    <submittedName>
        <fullName evidence="4">Energy transducer TonB</fullName>
    </submittedName>
</protein>
<feature type="signal peptide" evidence="2">
    <location>
        <begin position="1"/>
        <end position="19"/>
    </location>
</feature>
<dbReference type="SUPFAM" id="SSF74653">
    <property type="entry name" value="TolA/TonB C-terminal domain"/>
    <property type="match status" value="1"/>
</dbReference>
<proteinExistence type="predicted"/>
<name>A0ABW8JE38_9GAMM</name>
<accession>A0ABW8JE38</accession>
<organism evidence="4 5">
    <name type="scientific">Rhodanobacter hydrolyticus</name>
    <dbReference type="NCBI Taxonomy" id="2250595"/>
    <lineage>
        <taxon>Bacteria</taxon>
        <taxon>Pseudomonadati</taxon>
        <taxon>Pseudomonadota</taxon>
        <taxon>Gammaproteobacteria</taxon>
        <taxon>Lysobacterales</taxon>
        <taxon>Rhodanobacteraceae</taxon>
        <taxon>Rhodanobacter</taxon>
    </lineage>
</organism>
<dbReference type="Gene3D" id="3.30.1150.10">
    <property type="match status" value="1"/>
</dbReference>
<gene>
    <name evidence="4" type="ORF">ISP25_19535</name>
</gene>
<dbReference type="Pfam" id="PF03544">
    <property type="entry name" value="TonB_C"/>
    <property type="match status" value="1"/>
</dbReference>